<dbReference type="KEGG" id="vg:55613575"/>
<accession>A0A513PWN8</accession>
<evidence type="ECO:0000313" key="3">
    <source>
        <dbReference type="Proteomes" id="UP000320660"/>
    </source>
</evidence>
<evidence type="ECO:0000256" key="1">
    <source>
        <dbReference type="SAM" id="MobiDB-lite"/>
    </source>
</evidence>
<dbReference type="Proteomes" id="UP000320660">
    <property type="component" value="Segment"/>
</dbReference>
<dbReference type="RefSeq" id="YP_009843309.1">
    <property type="nucleotide sequence ID" value="NC_048747.1"/>
</dbReference>
<dbReference type="GeneID" id="55613575"/>
<reference evidence="2 3" key="1">
    <citation type="submission" date="2019-01" db="EMBL/GenBank/DDBJ databases">
        <authorList>
            <person name="Le T.S."/>
            <person name="Kurtboke I."/>
        </authorList>
    </citation>
    <scope>NUCLEOTIDE SEQUENCE [LARGE SCALE GENOMIC DNA]</scope>
</reference>
<evidence type="ECO:0000313" key="2">
    <source>
        <dbReference type="EMBL" id="QAU04362.1"/>
    </source>
</evidence>
<feature type="compositionally biased region" description="Basic and acidic residues" evidence="1">
    <location>
        <begin position="1"/>
        <end position="11"/>
    </location>
</feature>
<name>A0A513PWN8_9CAUD</name>
<keyword evidence="3" id="KW-1185">Reference proteome</keyword>
<sequence length="321" mass="36577">MQEQEIKKENESVAENVEQVEETIVEKSDIETEQDSEEDVDGDEDAVEIAENDEYRYIERVQVSSDKHKARLKEDFGWIGELKLVNIDGQMTLQDPNGSYIISDTRIKESAFVHRWLDQFALGYVGKTNYFDASAWGKITHGHQRGVVITDDAGEPIFVIPPLSRAQFTPEEQYVLDLAHKSYTNASSAEETGDSHRAQEIITNTSNLIKTYVSDESITLTDLVPGWFYAKYNVIPYVKRSMIYCRDVYGLNPAIKLDWDMAESVFTAIHNKHKLSDHQLTFMEILTDGEFTPPEYEPVENPGDLSLEGPSNSEDFDPFEN</sequence>
<feature type="region of interest" description="Disordered" evidence="1">
    <location>
        <begin position="293"/>
        <end position="321"/>
    </location>
</feature>
<dbReference type="EMBL" id="MK368614">
    <property type="protein sequence ID" value="QAU04362.1"/>
    <property type="molecule type" value="Genomic_DNA"/>
</dbReference>
<organism evidence="2 3">
    <name type="scientific">Vibrio phage 2 TSL-2019</name>
    <dbReference type="NCBI Taxonomy" id="2508172"/>
    <lineage>
        <taxon>Viruses</taxon>
        <taxon>Duplodnaviria</taxon>
        <taxon>Heunggongvirae</taxon>
        <taxon>Uroviricota</taxon>
        <taxon>Caudoviricetes</taxon>
        <taxon>Chimalliviridae</taxon>
        <taxon>Gorgonvirinae</taxon>
        <taxon>Aphroditevirus</taxon>
        <taxon>Aphroditevirus av2TSL2019</taxon>
    </lineage>
</organism>
<proteinExistence type="predicted"/>
<protein>
    <submittedName>
        <fullName evidence="2">Uncharacterized protein</fullName>
    </submittedName>
</protein>
<feature type="region of interest" description="Disordered" evidence="1">
    <location>
        <begin position="1"/>
        <end position="43"/>
    </location>
</feature>
<feature type="compositionally biased region" description="Acidic residues" evidence="1">
    <location>
        <begin position="31"/>
        <end position="43"/>
    </location>
</feature>